<evidence type="ECO:0000313" key="3">
    <source>
        <dbReference type="Proteomes" id="UP000821837"/>
    </source>
</evidence>
<accession>A0A9D4PIS3</accession>
<name>A0A9D4PIS3_RHISA</name>
<sequence>MVLAKLYRAVTKLKQPFRFLAHLSLCGFVSGFFCVLTGILLLAFFGSNIREDEAIKRIPTWIGIIATGSGIMFLFVGVTLTILLCKLFNQQAARDGGHPVHIQRFPSQPGLYPVQGTGCGASGDAQDTAETDKLT</sequence>
<protein>
    <submittedName>
        <fullName evidence="2">Uncharacterized protein</fullName>
    </submittedName>
</protein>
<reference evidence="2" key="2">
    <citation type="submission" date="2021-09" db="EMBL/GenBank/DDBJ databases">
        <authorList>
            <person name="Jia N."/>
            <person name="Wang J."/>
            <person name="Shi W."/>
            <person name="Du L."/>
            <person name="Sun Y."/>
            <person name="Zhan W."/>
            <person name="Jiang J."/>
            <person name="Wang Q."/>
            <person name="Zhang B."/>
            <person name="Ji P."/>
            <person name="Sakyi L.B."/>
            <person name="Cui X."/>
            <person name="Yuan T."/>
            <person name="Jiang B."/>
            <person name="Yang W."/>
            <person name="Lam T.T.-Y."/>
            <person name="Chang Q."/>
            <person name="Ding S."/>
            <person name="Wang X."/>
            <person name="Zhu J."/>
            <person name="Ruan X."/>
            <person name="Zhao L."/>
            <person name="Wei J."/>
            <person name="Que T."/>
            <person name="Du C."/>
            <person name="Cheng J."/>
            <person name="Dai P."/>
            <person name="Han X."/>
            <person name="Huang E."/>
            <person name="Gao Y."/>
            <person name="Liu J."/>
            <person name="Shao H."/>
            <person name="Ye R."/>
            <person name="Li L."/>
            <person name="Wei W."/>
            <person name="Wang X."/>
            <person name="Wang C."/>
            <person name="Huo Q."/>
            <person name="Li W."/>
            <person name="Guo W."/>
            <person name="Chen H."/>
            <person name="Chen S."/>
            <person name="Zhou L."/>
            <person name="Zhou L."/>
            <person name="Ni X."/>
            <person name="Tian J."/>
            <person name="Zhou Y."/>
            <person name="Sheng Y."/>
            <person name="Liu T."/>
            <person name="Pan Y."/>
            <person name="Xia L."/>
            <person name="Li J."/>
            <person name="Zhao F."/>
            <person name="Cao W."/>
        </authorList>
    </citation>
    <scope>NUCLEOTIDE SEQUENCE</scope>
    <source>
        <strain evidence="2">Rsan-2018</strain>
        <tissue evidence="2">Larvae</tissue>
    </source>
</reference>
<organism evidence="2 3">
    <name type="scientific">Rhipicephalus sanguineus</name>
    <name type="common">Brown dog tick</name>
    <name type="synonym">Ixodes sanguineus</name>
    <dbReference type="NCBI Taxonomy" id="34632"/>
    <lineage>
        <taxon>Eukaryota</taxon>
        <taxon>Metazoa</taxon>
        <taxon>Ecdysozoa</taxon>
        <taxon>Arthropoda</taxon>
        <taxon>Chelicerata</taxon>
        <taxon>Arachnida</taxon>
        <taxon>Acari</taxon>
        <taxon>Parasitiformes</taxon>
        <taxon>Ixodida</taxon>
        <taxon>Ixodoidea</taxon>
        <taxon>Ixodidae</taxon>
        <taxon>Rhipicephalinae</taxon>
        <taxon>Rhipicephalus</taxon>
        <taxon>Rhipicephalus</taxon>
    </lineage>
</organism>
<dbReference type="EMBL" id="JABSTV010001253">
    <property type="protein sequence ID" value="KAH7943458.1"/>
    <property type="molecule type" value="Genomic_DNA"/>
</dbReference>
<keyword evidence="1" id="KW-1133">Transmembrane helix</keyword>
<keyword evidence="1" id="KW-0812">Transmembrane</keyword>
<evidence type="ECO:0000256" key="1">
    <source>
        <dbReference type="SAM" id="Phobius"/>
    </source>
</evidence>
<feature type="transmembrane region" description="Helical" evidence="1">
    <location>
        <begin position="58"/>
        <end position="84"/>
    </location>
</feature>
<comment type="caution">
    <text evidence="2">The sequence shown here is derived from an EMBL/GenBank/DDBJ whole genome shotgun (WGS) entry which is preliminary data.</text>
</comment>
<evidence type="ECO:0000313" key="2">
    <source>
        <dbReference type="EMBL" id="KAH7943458.1"/>
    </source>
</evidence>
<gene>
    <name evidence="2" type="ORF">HPB52_008741</name>
</gene>
<dbReference type="AlphaFoldDB" id="A0A9D4PIS3"/>
<keyword evidence="3" id="KW-1185">Reference proteome</keyword>
<dbReference type="OrthoDB" id="6476219at2759"/>
<dbReference type="Proteomes" id="UP000821837">
    <property type="component" value="Unassembled WGS sequence"/>
</dbReference>
<feature type="transmembrane region" description="Helical" evidence="1">
    <location>
        <begin position="20"/>
        <end position="46"/>
    </location>
</feature>
<proteinExistence type="predicted"/>
<keyword evidence="1" id="KW-0472">Membrane</keyword>
<reference evidence="2" key="1">
    <citation type="journal article" date="2020" name="Cell">
        <title>Large-Scale Comparative Analyses of Tick Genomes Elucidate Their Genetic Diversity and Vector Capacities.</title>
        <authorList>
            <consortium name="Tick Genome and Microbiome Consortium (TIGMIC)"/>
            <person name="Jia N."/>
            <person name="Wang J."/>
            <person name="Shi W."/>
            <person name="Du L."/>
            <person name="Sun Y."/>
            <person name="Zhan W."/>
            <person name="Jiang J.F."/>
            <person name="Wang Q."/>
            <person name="Zhang B."/>
            <person name="Ji P."/>
            <person name="Bell-Sakyi L."/>
            <person name="Cui X.M."/>
            <person name="Yuan T.T."/>
            <person name="Jiang B.G."/>
            <person name="Yang W.F."/>
            <person name="Lam T.T."/>
            <person name="Chang Q.C."/>
            <person name="Ding S.J."/>
            <person name="Wang X.J."/>
            <person name="Zhu J.G."/>
            <person name="Ruan X.D."/>
            <person name="Zhao L."/>
            <person name="Wei J.T."/>
            <person name="Ye R.Z."/>
            <person name="Que T.C."/>
            <person name="Du C.H."/>
            <person name="Zhou Y.H."/>
            <person name="Cheng J.X."/>
            <person name="Dai P.F."/>
            <person name="Guo W.B."/>
            <person name="Han X.H."/>
            <person name="Huang E.J."/>
            <person name="Li L.F."/>
            <person name="Wei W."/>
            <person name="Gao Y.C."/>
            <person name="Liu J.Z."/>
            <person name="Shao H.Z."/>
            <person name="Wang X."/>
            <person name="Wang C.C."/>
            <person name="Yang T.C."/>
            <person name="Huo Q.B."/>
            <person name="Li W."/>
            <person name="Chen H.Y."/>
            <person name="Chen S.E."/>
            <person name="Zhou L.G."/>
            <person name="Ni X.B."/>
            <person name="Tian J.H."/>
            <person name="Sheng Y."/>
            <person name="Liu T."/>
            <person name="Pan Y.S."/>
            <person name="Xia L.Y."/>
            <person name="Li J."/>
            <person name="Zhao F."/>
            <person name="Cao W.C."/>
        </authorList>
    </citation>
    <scope>NUCLEOTIDE SEQUENCE</scope>
    <source>
        <strain evidence="2">Rsan-2018</strain>
    </source>
</reference>